<evidence type="ECO:0000256" key="2">
    <source>
        <dbReference type="ARBA" id="ARBA00006416"/>
    </source>
</evidence>
<evidence type="ECO:0000256" key="6">
    <source>
        <dbReference type="ARBA" id="ARBA00022989"/>
    </source>
</evidence>
<proteinExistence type="inferred from homology"/>
<dbReference type="OrthoDB" id="869189at2759"/>
<dbReference type="AlphaFoldDB" id="A0A9P4LSW8"/>
<keyword evidence="8" id="KW-0472">Membrane</keyword>
<comment type="subcellular location">
    <subcellularLocation>
        <location evidence="1 9">Mitochondrion inner membrane</location>
        <topology evidence="1 9">Multi-pass membrane protein</topology>
    </subcellularLocation>
</comment>
<comment type="similarity">
    <text evidence="2 9">Belongs to the mitochondrial pyruvate carrier (MPC) (TC 2.A.105) family.</text>
</comment>
<evidence type="ECO:0000313" key="11">
    <source>
        <dbReference type="Proteomes" id="UP000799776"/>
    </source>
</evidence>
<protein>
    <recommendedName>
        <fullName evidence="9">Mitochondrial pyruvate carrier</fullName>
    </recommendedName>
</protein>
<dbReference type="GO" id="GO:0005743">
    <property type="term" value="C:mitochondrial inner membrane"/>
    <property type="evidence" value="ECO:0007669"/>
    <property type="project" value="UniProtKB-SubCell"/>
</dbReference>
<keyword evidence="3 9" id="KW-0813">Transport</keyword>
<dbReference type="EMBL" id="ML978850">
    <property type="protein sequence ID" value="KAF2083162.1"/>
    <property type="molecule type" value="Genomic_DNA"/>
</dbReference>
<dbReference type="PANTHER" id="PTHR14154">
    <property type="entry name" value="UPF0041 BRAIN PROTEIN 44-RELATED"/>
    <property type="match status" value="1"/>
</dbReference>
<evidence type="ECO:0000256" key="8">
    <source>
        <dbReference type="ARBA" id="ARBA00023136"/>
    </source>
</evidence>
<keyword evidence="11" id="KW-1185">Reference proteome</keyword>
<comment type="caution">
    <text evidence="10">The sequence shown here is derived from an EMBL/GenBank/DDBJ whole genome shotgun (WGS) entry which is preliminary data.</text>
</comment>
<dbReference type="InterPro" id="IPR005336">
    <property type="entry name" value="MPC"/>
</dbReference>
<evidence type="ECO:0000256" key="5">
    <source>
        <dbReference type="ARBA" id="ARBA00022792"/>
    </source>
</evidence>
<evidence type="ECO:0000256" key="7">
    <source>
        <dbReference type="ARBA" id="ARBA00023128"/>
    </source>
</evidence>
<gene>
    <name evidence="10" type="ORF">K490DRAFT_52357</name>
</gene>
<name>A0A9P4LSW8_9PEZI</name>
<keyword evidence="4" id="KW-0812">Transmembrane</keyword>
<comment type="function">
    <text evidence="9">Mediates the uptake of pyruvate into mitochondria.</text>
</comment>
<keyword evidence="7 9" id="KW-0496">Mitochondrion</keyword>
<evidence type="ECO:0000256" key="1">
    <source>
        <dbReference type="ARBA" id="ARBA00004448"/>
    </source>
</evidence>
<dbReference type="GO" id="GO:0006850">
    <property type="term" value="P:pyruvate import into mitochondria"/>
    <property type="evidence" value="ECO:0007669"/>
    <property type="project" value="InterPro"/>
</dbReference>
<keyword evidence="5 9" id="KW-0999">Mitochondrion inner membrane</keyword>
<accession>A0A9P4LSW8</accession>
<evidence type="ECO:0000256" key="3">
    <source>
        <dbReference type="ARBA" id="ARBA00022448"/>
    </source>
</evidence>
<dbReference type="Proteomes" id="UP000799776">
    <property type="component" value="Unassembled WGS sequence"/>
</dbReference>
<evidence type="ECO:0000256" key="4">
    <source>
        <dbReference type="ARBA" id="ARBA00022692"/>
    </source>
</evidence>
<evidence type="ECO:0000313" key="10">
    <source>
        <dbReference type="EMBL" id="KAF2083162.1"/>
    </source>
</evidence>
<reference evidence="10" key="1">
    <citation type="journal article" date="2020" name="Stud. Mycol.">
        <title>101 Dothideomycetes genomes: a test case for predicting lifestyles and emergence of pathogens.</title>
        <authorList>
            <person name="Haridas S."/>
            <person name="Albert R."/>
            <person name="Binder M."/>
            <person name="Bloem J."/>
            <person name="Labutti K."/>
            <person name="Salamov A."/>
            <person name="Andreopoulos B."/>
            <person name="Baker S."/>
            <person name="Barry K."/>
            <person name="Bills G."/>
            <person name="Bluhm B."/>
            <person name="Cannon C."/>
            <person name="Castanera R."/>
            <person name="Culley D."/>
            <person name="Daum C."/>
            <person name="Ezra D."/>
            <person name="Gonzalez J."/>
            <person name="Henrissat B."/>
            <person name="Kuo A."/>
            <person name="Liang C."/>
            <person name="Lipzen A."/>
            <person name="Lutzoni F."/>
            <person name="Magnuson J."/>
            <person name="Mondo S."/>
            <person name="Nolan M."/>
            <person name="Ohm R."/>
            <person name="Pangilinan J."/>
            <person name="Park H.-J."/>
            <person name="Ramirez L."/>
            <person name="Alfaro M."/>
            <person name="Sun H."/>
            <person name="Tritt A."/>
            <person name="Yoshinaga Y."/>
            <person name="Zwiers L.-H."/>
            <person name="Turgeon B."/>
            <person name="Goodwin S."/>
            <person name="Spatafora J."/>
            <person name="Crous P."/>
            <person name="Grigoriev I."/>
        </authorList>
    </citation>
    <scope>NUCLEOTIDE SEQUENCE</scope>
    <source>
        <strain evidence="10">CBS 121410</strain>
    </source>
</reference>
<keyword evidence="6" id="KW-1133">Transmembrane helix</keyword>
<evidence type="ECO:0000256" key="9">
    <source>
        <dbReference type="RuleBase" id="RU363100"/>
    </source>
</evidence>
<dbReference type="Pfam" id="PF03650">
    <property type="entry name" value="MPC"/>
    <property type="match status" value="1"/>
</dbReference>
<sequence>MSFRPTTRVLTSARAAVRASPLRQTFARRVNTAAEATVEQPKPNALQRLWNSPIGPKTVHFWAPIMKWGLVLAGVADFFRPAESLSLSQNAALTATGAIWTRWCLIIKPKNIFLASVNFALGCVGVIQTSRILMHQRSVKEAAEKEGETALKVVEDPVGAAKNAGVKN</sequence>
<organism evidence="10 11">
    <name type="scientific">Saccharata proteae CBS 121410</name>
    <dbReference type="NCBI Taxonomy" id="1314787"/>
    <lineage>
        <taxon>Eukaryota</taxon>
        <taxon>Fungi</taxon>
        <taxon>Dikarya</taxon>
        <taxon>Ascomycota</taxon>
        <taxon>Pezizomycotina</taxon>
        <taxon>Dothideomycetes</taxon>
        <taxon>Dothideomycetes incertae sedis</taxon>
        <taxon>Botryosphaeriales</taxon>
        <taxon>Saccharataceae</taxon>
        <taxon>Saccharata</taxon>
    </lineage>
</organism>